<organism evidence="1">
    <name type="scientific">Arundo donax</name>
    <name type="common">Giant reed</name>
    <name type="synonym">Donax arundinaceus</name>
    <dbReference type="NCBI Taxonomy" id="35708"/>
    <lineage>
        <taxon>Eukaryota</taxon>
        <taxon>Viridiplantae</taxon>
        <taxon>Streptophyta</taxon>
        <taxon>Embryophyta</taxon>
        <taxon>Tracheophyta</taxon>
        <taxon>Spermatophyta</taxon>
        <taxon>Magnoliopsida</taxon>
        <taxon>Liliopsida</taxon>
        <taxon>Poales</taxon>
        <taxon>Poaceae</taxon>
        <taxon>PACMAD clade</taxon>
        <taxon>Arundinoideae</taxon>
        <taxon>Arundineae</taxon>
        <taxon>Arundo</taxon>
    </lineage>
</organism>
<reference evidence="1" key="1">
    <citation type="submission" date="2014-09" db="EMBL/GenBank/DDBJ databases">
        <authorList>
            <person name="Magalhaes I.L.F."/>
            <person name="Oliveira U."/>
            <person name="Santos F.R."/>
            <person name="Vidigal T.H.D.A."/>
            <person name="Brescovit A.D."/>
            <person name="Santos A.J."/>
        </authorList>
    </citation>
    <scope>NUCLEOTIDE SEQUENCE</scope>
    <source>
        <tissue evidence="1">Shoot tissue taken approximately 20 cm above the soil surface</tissue>
    </source>
</reference>
<name>A0A0A9EHW6_ARUDO</name>
<evidence type="ECO:0000313" key="1">
    <source>
        <dbReference type="EMBL" id="JAD99666.1"/>
    </source>
</evidence>
<protein>
    <submittedName>
        <fullName evidence="1">Uncharacterized protein</fullName>
    </submittedName>
</protein>
<reference evidence="1" key="2">
    <citation type="journal article" date="2015" name="Data Brief">
        <title>Shoot transcriptome of the giant reed, Arundo donax.</title>
        <authorList>
            <person name="Barrero R.A."/>
            <person name="Guerrero F.D."/>
            <person name="Moolhuijzen P."/>
            <person name="Goolsby J.A."/>
            <person name="Tidwell J."/>
            <person name="Bellgard S.E."/>
            <person name="Bellgard M.I."/>
        </authorList>
    </citation>
    <scope>NUCLEOTIDE SEQUENCE</scope>
    <source>
        <tissue evidence="1">Shoot tissue taken approximately 20 cm above the soil surface</tissue>
    </source>
</reference>
<dbReference type="EMBL" id="GBRH01198229">
    <property type="protein sequence ID" value="JAD99666.1"/>
    <property type="molecule type" value="Transcribed_RNA"/>
</dbReference>
<proteinExistence type="predicted"/>
<sequence length="13" mass="1626">MMRRGWAWSGECR</sequence>
<accession>A0A0A9EHW6</accession>